<dbReference type="AlphaFoldDB" id="A0A0B1TDV0"/>
<organism evidence="4 5">
    <name type="scientific">Oesophagostomum dentatum</name>
    <name type="common">Nodular worm</name>
    <dbReference type="NCBI Taxonomy" id="61180"/>
    <lineage>
        <taxon>Eukaryota</taxon>
        <taxon>Metazoa</taxon>
        <taxon>Ecdysozoa</taxon>
        <taxon>Nematoda</taxon>
        <taxon>Chromadorea</taxon>
        <taxon>Rhabditida</taxon>
        <taxon>Rhabditina</taxon>
        <taxon>Rhabditomorpha</taxon>
        <taxon>Strongyloidea</taxon>
        <taxon>Strongylidae</taxon>
        <taxon>Oesophagostomum</taxon>
    </lineage>
</organism>
<dbReference type="Gene3D" id="3.40.630.10">
    <property type="entry name" value="Zn peptidases"/>
    <property type="match status" value="1"/>
</dbReference>
<dbReference type="GO" id="GO:0046872">
    <property type="term" value="F:metal ion binding"/>
    <property type="evidence" value="ECO:0007669"/>
    <property type="project" value="UniProtKB-KW"/>
</dbReference>
<sequence length="65" mass="7473">MPIETAGHKVVDDATYKSIFKEIDDRQDEYVKILKEAVAIRSVSAEPERRADCVQMVNWMKKVCS</sequence>
<dbReference type="PANTHER" id="PTHR43270:SF4">
    <property type="entry name" value="CARNOSINE DIPEPTIDASE 2, ISOFORM A"/>
    <property type="match status" value="1"/>
</dbReference>
<dbReference type="OrthoDB" id="7832001at2759"/>
<dbReference type="GO" id="GO:0008233">
    <property type="term" value="F:peptidase activity"/>
    <property type="evidence" value="ECO:0007669"/>
    <property type="project" value="UniProtKB-KW"/>
</dbReference>
<name>A0A0B1TDV0_OESDE</name>
<dbReference type="PANTHER" id="PTHR43270">
    <property type="entry name" value="BETA-ALA-HIS DIPEPTIDASE"/>
    <property type="match status" value="1"/>
</dbReference>
<evidence type="ECO:0000256" key="2">
    <source>
        <dbReference type="ARBA" id="ARBA00022723"/>
    </source>
</evidence>
<dbReference type="InterPro" id="IPR051458">
    <property type="entry name" value="Cyt/Met_Dipeptidase"/>
</dbReference>
<keyword evidence="5" id="KW-1185">Reference proteome</keyword>
<evidence type="ECO:0000313" key="4">
    <source>
        <dbReference type="EMBL" id="KHJ95708.1"/>
    </source>
</evidence>
<dbReference type="Proteomes" id="UP000053660">
    <property type="component" value="Unassembled WGS sequence"/>
</dbReference>
<proteinExistence type="predicted"/>
<evidence type="ECO:0000256" key="1">
    <source>
        <dbReference type="ARBA" id="ARBA00022670"/>
    </source>
</evidence>
<keyword evidence="3" id="KW-0378">Hydrolase</keyword>
<dbReference type="MEROPS" id="M20.A15"/>
<evidence type="ECO:0000256" key="3">
    <source>
        <dbReference type="ARBA" id="ARBA00022801"/>
    </source>
</evidence>
<reference evidence="4 5" key="1">
    <citation type="submission" date="2014-03" db="EMBL/GenBank/DDBJ databases">
        <title>Draft genome of the hookworm Oesophagostomum dentatum.</title>
        <authorList>
            <person name="Mitreva M."/>
        </authorList>
    </citation>
    <scope>NUCLEOTIDE SEQUENCE [LARGE SCALE GENOMIC DNA]</scope>
    <source>
        <strain evidence="4 5">OD-Hann</strain>
    </source>
</reference>
<dbReference type="EMBL" id="KN549878">
    <property type="protein sequence ID" value="KHJ95708.1"/>
    <property type="molecule type" value="Genomic_DNA"/>
</dbReference>
<evidence type="ECO:0000313" key="5">
    <source>
        <dbReference type="Proteomes" id="UP000053660"/>
    </source>
</evidence>
<keyword evidence="1" id="KW-0645">Protease</keyword>
<accession>A0A0B1TDV0</accession>
<protein>
    <submittedName>
        <fullName evidence="4">Uncharacterized protein</fullName>
    </submittedName>
</protein>
<dbReference type="SUPFAM" id="SSF53187">
    <property type="entry name" value="Zn-dependent exopeptidases"/>
    <property type="match status" value="1"/>
</dbReference>
<dbReference type="GO" id="GO:0006508">
    <property type="term" value="P:proteolysis"/>
    <property type="evidence" value="ECO:0007669"/>
    <property type="project" value="UniProtKB-KW"/>
</dbReference>
<gene>
    <name evidence="4" type="ORF">OESDEN_04351</name>
</gene>
<keyword evidence="2" id="KW-0479">Metal-binding</keyword>